<evidence type="ECO:0000313" key="3">
    <source>
        <dbReference type="Proteomes" id="UP000053789"/>
    </source>
</evidence>
<gene>
    <name evidence="2" type="ORF">Z519_09411</name>
</gene>
<proteinExistence type="predicted"/>
<reference evidence="2" key="1">
    <citation type="submission" date="2015-01" db="EMBL/GenBank/DDBJ databases">
        <title>The Genome Sequence of Cladophialophora bantiana CBS 173.52.</title>
        <authorList>
            <consortium name="The Broad Institute Genomics Platform"/>
            <person name="Cuomo C."/>
            <person name="de Hoog S."/>
            <person name="Gorbushina A."/>
            <person name="Stielow B."/>
            <person name="Teixiera M."/>
            <person name="Abouelleil A."/>
            <person name="Chapman S.B."/>
            <person name="Priest M."/>
            <person name="Young S.K."/>
            <person name="Wortman J."/>
            <person name="Nusbaum C."/>
            <person name="Birren B."/>
        </authorList>
    </citation>
    <scope>NUCLEOTIDE SEQUENCE [LARGE SCALE GENOMIC DNA]</scope>
    <source>
        <strain evidence="2">CBS 173.52</strain>
    </source>
</reference>
<dbReference type="HOGENOM" id="CLU_1107002_0_0_1"/>
<dbReference type="GeneID" id="27702339"/>
<evidence type="ECO:0000256" key="1">
    <source>
        <dbReference type="SAM" id="MobiDB-lite"/>
    </source>
</evidence>
<dbReference type="EMBL" id="KN846994">
    <property type="protein sequence ID" value="KIW89981.1"/>
    <property type="molecule type" value="Genomic_DNA"/>
</dbReference>
<organism evidence="2 3">
    <name type="scientific">Cladophialophora bantiana (strain ATCC 10958 / CBS 173.52 / CDC B-1940 / NIH 8579)</name>
    <name type="common">Xylohypha bantiana</name>
    <dbReference type="NCBI Taxonomy" id="1442370"/>
    <lineage>
        <taxon>Eukaryota</taxon>
        <taxon>Fungi</taxon>
        <taxon>Dikarya</taxon>
        <taxon>Ascomycota</taxon>
        <taxon>Pezizomycotina</taxon>
        <taxon>Eurotiomycetes</taxon>
        <taxon>Chaetothyriomycetidae</taxon>
        <taxon>Chaetothyriales</taxon>
        <taxon>Herpotrichiellaceae</taxon>
        <taxon>Cladophialophora</taxon>
    </lineage>
</organism>
<protein>
    <submittedName>
        <fullName evidence="2">Uncharacterized protein</fullName>
    </submittedName>
</protein>
<evidence type="ECO:0000313" key="2">
    <source>
        <dbReference type="EMBL" id="KIW89981.1"/>
    </source>
</evidence>
<dbReference type="Proteomes" id="UP000053789">
    <property type="component" value="Unassembled WGS sequence"/>
</dbReference>
<name>A0A0D2EIX6_CLAB1</name>
<accession>A0A0D2EIX6</accession>
<dbReference type="RefSeq" id="XP_016616650.1">
    <property type="nucleotide sequence ID" value="XM_016767134.1"/>
</dbReference>
<dbReference type="VEuPathDB" id="FungiDB:Z519_09411"/>
<feature type="region of interest" description="Disordered" evidence="1">
    <location>
        <begin position="22"/>
        <end position="43"/>
    </location>
</feature>
<dbReference type="AlphaFoldDB" id="A0A0D2EIX6"/>
<keyword evidence="3" id="KW-1185">Reference proteome</keyword>
<sequence>MIFYSESNCHCTQSRCPPDAPSGAYTPFAPPTTGTASQDQDSSRLEFLKKEPEELPIGKVHLASRIVVMNTDGKEDQRPRGVYSNGKRGVMAFGTPGRSKRNWALLLDIVGHEAAPSSQQATSPAMLFLDEIMLRTASRAHDYETQIPIQIRVAGRVAGGLLRDDSKALEAPADGSVPCHWDFVASQDNWMIIDDQPRKTTTAACTQLGHPEPCFFVLLLLRPDKYKTKVSDAWKAVGVLKQLAGLLRDVG</sequence>